<proteinExistence type="predicted"/>
<name>A0AAU9VVQ9_9CNID</name>
<keyword evidence="2" id="KW-1185">Reference proteome</keyword>
<dbReference type="EMBL" id="CALNXJ010000005">
    <property type="protein sequence ID" value="CAH3039423.1"/>
    <property type="molecule type" value="Genomic_DNA"/>
</dbReference>
<evidence type="ECO:0000313" key="2">
    <source>
        <dbReference type="Proteomes" id="UP001159428"/>
    </source>
</evidence>
<dbReference type="Proteomes" id="UP001159428">
    <property type="component" value="Unassembled WGS sequence"/>
</dbReference>
<sequence>MWLPLRAAGLQGSRVLHYLASFLSDVALASRAPRILHPSISLLTEMEVLGLRTWLDSKTASPLESAGHNIAWLDQLGGEYSCWCAAFAVGLAQGTVVYGVQVDVRGGFSPSCCSTTSCQLACGSDLWS</sequence>
<dbReference type="AlphaFoldDB" id="A0AAU9VVQ9"/>
<accession>A0AAU9VVQ9</accession>
<protein>
    <submittedName>
        <fullName evidence="1">Uncharacterized protein</fullName>
    </submittedName>
</protein>
<comment type="caution">
    <text evidence="1">The sequence shown here is derived from an EMBL/GenBank/DDBJ whole genome shotgun (WGS) entry which is preliminary data.</text>
</comment>
<evidence type="ECO:0000313" key="1">
    <source>
        <dbReference type="EMBL" id="CAH3039423.1"/>
    </source>
</evidence>
<organism evidence="1 2">
    <name type="scientific">Pocillopora meandrina</name>
    <dbReference type="NCBI Taxonomy" id="46732"/>
    <lineage>
        <taxon>Eukaryota</taxon>
        <taxon>Metazoa</taxon>
        <taxon>Cnidaria</taxon>
        <taxon>Anthozoa</taxon>
        <taxon>Hexacorallia</taxon>
        <taxon>Scleractinia</taxon>
        <taxon>Astrocoeniina</taxon>
        <taxon>Pocilloporidae</taxon>
        <taxon>Pocillopora</taxon>
    </lineage>
</organism>
<gene>
    <name evidence="1" type="ORF">PMEA_00026072</name>
</gene>
<reference evidence="1 2" key="1">
    <citation type="submission" date="2022-05" db="EMBL/GenBank/DDBJ databases">
        <authorList>
            <consortium name="Genoscope - CEA"/>
            <person name="William W."/>
        </authorList>
    </citation>
    <scope>NUCLEOTIDE SEQUENCE [LARGE SCALE GENOMIC DNA]</scope>
</reference>